<sequence length="464" mass="49968">MQSIIQLLTFFSAINSSSTAPRRQRTTRWLNWPALTAMLVLLGSTGCTSLLTPIEGIPVSRLPPELLGIRRSDYVPVPVVMLSIPAGQEYRLDEGDILGVYIQGVLPFSSPTSVPEPPPVNFPDSASALPPSIGYPIPVQANGLISLPLLDPISVKGLTMEEVRVKIKRIYEAQEFVQEGKANPIVTLIRERTYNVTVLRENAVPAGKEVDQAARGVSLKLPAYQNDLLHALTQSGGMPGVNEKNEVTIFKTSRIPAHMRDEVMSQLMAGSGEYPCLETMISDCQASAGLTFHGLTSEPYMIKVPLRMPPGQTMSIRPEDIELINGDIVLVESRESELFYTGGLLPGGQHAVPRDYDLDVLGAMAIAGSGVDQSRGGSGGGAGGGIIGGLGGAKPTQLFIVRKLPSGRTYNIAVDLQLAVNNSSENILVQPGDTLILRNKPHEELLNFGIATFFTYGIRELFSN</sequence>
<protein>
    <submittedName>
        <fullName evidence="3">Polysaccharide biosynthesis/export protein</fullName>
    </submittedName>
</protein>
<dbReference type="PANTHER" id="PTHR33619">
    <property type="entry name" value="POLYSACCHARIDE EXPORT PROTEIN GFCE-RELATED"/>
    <property type="match status" value="1"/>
</dbReference>
<evidence type="ECO:0000256" key="1">
    <source>
        <dbReference type="ARBA" id="ARBA00022729"/>
    </source>
</evidence>
<dbReference type="InterPro" id="IPR003715">
    <property type="entry name" value="Poly_export_N"/>
</dbReference>
<gene>
    <name evidence="3" type="ORF">Q31b_18940</name>
</gene>
<comment type="caution">
    <text evidence="3">The sequence shown here is derived from an EMBL/GenBank/DDBJ whole genome shotgun (WGS) entry which is preliminary data.</text>
</comment>
<accession>A0A5C6E698</accession>
<reference evidence="3 4" key="1">
    <citation type="submission" date="2019-02" db="EMBL/GenBank/DDBJ databases">
        <title>Deep-cultivation of Planctomycetes and their phenomic and genomic characterization uncovers novel biology.</title>
        <authorList>
            <person name="Wiegand S."/>
            <person name="Jogler M."/>
            <person name="Boedeker C."/>
            <person name="Pinto D."/>
            <person name="Vollmers J."/>
            <person name="Rivas-Marin E."/>
            <person name="Kohn T."/>
            <person name="Peeters S.H."/>
            <person name="Heuer A."/>
            <person name="Rast P."/>
            <person name="Oberbeckmann S."/>
            <person name="Bunk B."/>
            <person name="Jeske O."/>
            <person name="Meyerdierks A."/>
            <person name="Storesund J.E."/>
            <person name="Kallscheuer N."/>
            <person name="Luecker S."/>
            <person name="Lage O.M."/>
            <person name="Pohl T."/>
            <person name="Merkel B.J."/>
            <person name="Hornburger P."/>
            <person name="Mueller R.-W."/>
            <person name="Bruemmer F."/>
            <person name="Labrenz M."/>
            <person name="Spormann A.M."/>
            <person name="Op Den Camp H."/>
            <person name="Overmann J."/>
            <person name="Amann R."/>
            <person name="Jetten M.S.M."/>
            <person name="Mascher T."/>
            <person name="Medema M.H."/>
            <person name="Devos D.P."/>
            <person name="Kaster A.-K."/>
            <person name="Ovreas L."/>
            <person name="Rohde M."/>
            <person name="Galperin M.Y."/>
            <person name="Jogler C."/>
        </authorList>
    </citation>
    <scope>NUCLEOTIDE SEQUENCE [LARGE SCALE GENOMIC DNA]</scope>
    <source>
        <strain evidence="3 4">Q31b</strain>
    </source>
</reference>
<dbReference type="Gene3D" id="3.30.1950.10">
    <property type="entry name" value="wza like domain"/>
    <property type="match status" value="1"/>
</dbReference>
<dbReference type="EMBL" id="SJPY01000002">
    <property type="protein sequence ID" value="TWU44358.1"/>
    <property type="molecule type" value="Genomic_DNA"/>
</dbReference>
<dbReference type="RefSeq" id="WP_231617414.1">
    <property type="nucleotide sequence ID" value="NZ_SJPY01000002.1"/>
</dbReference>
<name>A0A5C6E698_9BACT</name>
<keyword evidence="4" id="KW-1185">Reference proteome</keyword>
<organism evidence="3 4">
    <name type="scientific">Novipirellula aureliae</name>
    <dbReference type="NCBI Taxonomy" id="2527966"/>
    <lineage>
        <taxon>Bacteria</taxon>
        <taxon>Pseudomonadati</taxon>
        <taxon>Planctomycetota</taxon>
        <taxon>Planctomycetia</taxon>
        <taxon>Pirellulales</taxon>
        <taxon>Pirellulaceae</taxon>
        <taxon>Novipirellula</taxon>
    </lineage>
</organism>
<evidence type="ECO:0000313" key="4">
    <source>
        <dbReference type="Proteomes" id="UP000315471"/>
    </source>
</evidence>
<dbReference type="AlphaFoldDB" id="A0A5C6E698"/>
<dbReference type="PANTHER" id="PTHR33619:SF3">
    <property type="entry name" value="POLYSACCHARIDE EXPORT PROTEIN GFCE-RELATED"/>
    <property type="match status" value="1"/>
</dbReference>
<evidence type="ECO:0000259" key="2">
    <source>
        <dbReference type="Pfam" id="PF02563"/>
    </source>
</evidence>
<dbReference type="InterPro" id="IPR049712">
    <property type="entry name" value="Poly_export"/>
</dbReference>
<dbReference type="Pfam" id="PF02563">
    <property type="entry name" value="Poly_export"/>
    <property type="match status" value="1"/>
</dbReference>
<feature type="domain" description="Polysaccharide export protein N-terminal" evidence="2">
    <location>
        <begin position="86"/>
        <end position="178"/>
    </location>
</feature>
<proteinExistence type="predicted"/>
<keyword evidence="1" id="KW-0732">Signal</keyword>
<dbReference type="Proteomes" id="UP000315471">
    <property type="component" value="Unassembled WGS sequence"/>
</dbReference>
<dbReference type="GO" id="GO:0015159">
    <property type="term" value="F:polysaccharide transmembrane transporter activity"/>
    <property type="evidence" value="ECO:0007669"/>
    <property type="project" value="InterPro"/>
</dbReference>
<evidence type="ECO:0000313" key="3">
    <source>
        <dbReference type="EMBL" id="TWU44358.1"/>
    </source>
</evidence>